<feature type="transmembrane region" description="Helical" evidence="15">
    <location>
        <begin position="145"/>
        <end position="162"/>
    </location>
</feature>
<keyword evidence="6" id="KW-0150">Chloroplast</keyword>
<evidence type="ECO:0000256" key="2">
    <source>
        <dbReference type="ARBA" id="ARBA00004470"/>
    </source>
</evidence>
<reference evidence="17" key="1">
    <citation type="submission" date="2023-03" db="EMBL/GenBank/DDBJ databases">
        <authorList>
            <person name="Julca I."/>
        </authorList>
    </citation>
    <scope>NUCLEOTIDE SEQUENCE</scope>
</reference>
<gene>
    <name evidence="17" type="ORF">OLC1_LOCUS1563</name>
</gene>
<dbReference type="GO" id="GO:0051536">
    <property type="term" value="F:iron-sulfur cluster binding"/>
    <property type="evidence" value="ECO:0007669"/>
    <property type="project" value="InterPro"/>
</dbReference>
<evidence type="ECO:0000256" key="4">
    <source>
        <dbReference type="ARBA" id="ARBA00006824"/>
    </source>
</evidence>
<dbReference type="InterPro" id="IPR013083">
    <property type="entry name" value="Znf_RING/FYVE/PHD"/>
</dbReference>
<evidence type="ECO:0000259" key="16">
    <source>
        <dbReference type="PROSITE" id="PS50089"/>
    </source>
</evidence>
<feature type="compositionally biased region" description="Polar residues" evidence="14">
    <location>
        <begin position="264"/>
        <end position="277"/>
    </location>
</feature>
<dbReference type="Gene3D" id="3.30.40.10">
    <property type="entry name" value="Zinc/RING finger domain, C3HC4 (zinc finger)"/>
    <property type="match status" value="1"/>
</dbReference>
<keyword evidence="10 15" id="KW-1133">Transmembrane helix</keyword>
<protein>
    <submittedName>
        <fullName evidence="17">OLC1v1023670C1</fullName>
    </submittedName>
</protein>
<dbReference type="FunFam" id="3.30.300.130:FF:000003">
    <property type="entry name" value="NifU-like protein 3, chloroplastic"/>
    <property type="match status" value="1"/>
</dbReference>
<comment type="subunit">
    <text evidence="5">Homodimer; disulfide-linked.</text>
</comment>
<dbReference type="InterPro" id="IPR034904">
    <property type="entry name" value="FSCA_dom_sf"/>
</dbReference>
<dbReference type="FunFam" id="3.30.40.10:FF:000468">
    <property type="entry name" value="RING/U-box superfamily protein"/>
    <property type="match status" value="1"/>
</dbReference>
<dbReference type="GO" id="GO:0008270">
    <property type="term" value="F:zinc ion binding"/>
    <property type="evidence" value="ECO:0007669"/>
    <property type="project" value="UniProtKB-KW"/>
</dbReference>
<dbReference type="InterPro" id="IPR001841">
    <property type="entry name" value="Znf_RING"/>
</dbReference>
<keyword evidence="9" id="KW-0809">Transit peptide</keyword>
<dbReference type="GO" id="GO:0009570">
    <property type="term" value="C:chloroplast stroma"/>
    <property type="evidence" value="ECO:0007669"/>
    <property type="project" value="UniProtKB-SubCell"/>
</dbReference>
<keyword evidence="12" id="KW-1015">Disulfide bond</keyword>
<keyword evidence="11 15" id="KW-0472">Membrane</keyword>
<evidence type="ECO:0000256" key="12">
    <source>
        <dbReference type="ARBA" id="ARBA00023157"/>
    </source>
</evidence>
<dbReference type="AlphaFoldDB" id="A0AAV1C0I7"/>
<keyword evidence="8 15" id="KW-0812">Transmembrane</keyword>
<dbReference type="SMART" id="SM00184">
    <property type="entry name" value="RING"/>
    <property type="match status" value="1"/>
</dbReference>
<evidence type="ECO:0000256" key="11">
    <source>
        <dbReference type="ARBA" id="ARBA00023136"/>
    </source>
</evidence>
<proteinExistence type="inferred from homology"/>
<feature type="domain" description="RING-type" evidence="16">
    <location>
        <begin position="442"/>
        <end position="483"/>
    </location>
</feature>
<organism evidence="17 18">
    <name type="scientific">Oldenlandia corymbosa var. corymbosa</name>
    <dbReference type="NCBI Taxonomy" id="529605"/>
    <lineage>
        <taxon>Eukaryota</taxon>
        <taxon>Viridiplantae</taxon>
        <taxon>Streptophyta</taxon>
        <taxon>Embryophyta</taxon>
        <taxon>Tracheophyta</taxon>
        <taxon>Spermatophyta</taxon>
        <taxon>Magnoliopsida</taxon>
        <taxon>eudicotyledons</taxon>
        <taxon>Gunneridae</taxon>
        <taxon>Pentapetalae</taxon>
        <taxon>asterids</taxon>
        <taxon>lamiids</taxon>
        <taxon>Gentianales</taxon>
        <taxon>Rubiaceae</taxon>
        <taxon>Rubioideae</taxon>
        <taxon>Spermacoceae</taxon>
        <taxon>Hedyotis-Oldenlandia complex</taxon>
        <taxon>Oldenlandia</taxon>
    </lineage>
</organism>
<name>A0AAV1C0I7_OLDCO</name>
<comment type="subcellular location">
    <subcellularLocation>
        <location evidence="1">Membrane</location>
        <topology evidence="1">Multi-pass membrane protein</topology>
    </subcellularLocation>
    <subcellularLocation>
        <location evidence="2">Plastid</location>
        <location evidence="2">Chloroplast stroma</location>
    </subcellularLocation>
</comment>
<dbReference type="SUPFAM" id="SSF117916">
    <property type="entry name" value="Fe-S cluster assembly (FSCA) domain-like"/>
    <property type="match status" value="2"/>
</dbReference>
<dbReference type="Gene3D" id="3.30.300.130">
    <property type="entry name" value="Fe-S cluster assembly (FSCA)"/>
    <property type="match status" value="2"/>
</dbReference>
<dbReference type="PANTHER" id="PTHR11178:SF25">
    <property type="entry name" value="NIFU-LIKE PROTEIN 3, CHLOROPLASTIC"/>
    <property type="match status" value="1"/>
</dbReference>
<feature type="transmembrane region" description="Helical" evidence="15">
    <location>
        <begin position="182"/>
        <end position="201"/>
    </location>
</feature>
<accession>A0AAV1C0I7</accession>
<dbReference type="GO" id="GO:0005739">
    <property type="term" value="C:mitochondrion"/>
    <property type="evidence" value="ECO:0007669"/>
    <property type="project" value="TreeGrafter"/>
</dbReference>
<evidence type="ECO:0000256" key="5">
    <source>
        <dbReference type="ARBA" id="ARBA00011748"/>
    </source>
</evidence>
<evidence type="ECO:0000256" key="15">
    <source>
        <dbReference type="SAM" id="Phobius"/>
    </source>
</evidence>
<evidence type="ECO:0000313" key="17">
    <source>
        <dbReference type="EMBL" id="CAI9089159.1"/>
    </source>
</evidence>
<dbReference type="InterPro" id="IPR001075">
    <property type="entry name" value="NIF_FeS_clus_asmbl_NifU_C"/>
</dbReference>
<evidence type="ECO:0000256" key="1">
    <source>
        <dbReference type="ARBA" id="ARBA00004141"/>
    </source>
</evidence>
<evidence type="ECO:0000256" key="8">
    <source>
        <dbReference type="ARBA" id="ARBA00022692"/>
    </source>
</evidence>
<keyword evidence="18" id="KW-1185">Reference proteome</keyword>
<dbReference type="Pfam" id="PF04117">
    <property type="entry name" value="Mpv17_PMP22"/>
    <property type="match status" value="1"/>
</dbReference>
<keyword evidence="7" id="KW-0934">Plastid</keyword>
<dbReference type="Pfam" id="PF13639">
    <property type="entry name" value="zf-RING_2"/>
    <property type="match status" value="1"/>
</dbReference>
<dbReference type="PANTHER" id="PTHR11178">
    <property type="entry name" value="IRON-SULFUR CLUSTER SCAFFOLD PROTEIN NFU-RELATED"/>
    <property type="match status" value="1"/>
</dbReference>
<evidence type="ECO:0000313" key="18">
    <source>
        <dbReference type="Proteomes" id="UP001161247"/>
    </source>
</evidence>
<keyword evidence="13" id="KW-0479">Metal-binding</keyword>
<dbReference type="GO" id="GO:0016020">
    <property type="term" value="C:membrane"/>
    <property type="evidence" value="ECO:0007669"/>
    <property type="project" value="UniProtKB-SubCell"/>
</dbReference>
<evidence type="ECO:0000256" key="7">
    <source>
        <dbReference type="ARBA" id="ARBA00022640"/>
    </source>
</evidence>
<dbReference type="EMBL" id="OX459118">
    <property type="protein sequence ID" value="CAI9089159.1"/>
    <property type="molecule type" value="Genomic_DNA"/>
</dbReference>
<sequence length="746" mass="83648">MGSLAGGGKWGPFGMGPHSFHEFDSRRRRRRSGGGSKSANSGGVVGGIGYRFPVKQAVTAAALALTGDTIAQLRQRWVDNKDSVSDDQQTKDVLEVLFSGHDWIRALRLTTYAFLLYGPGSYAWYQFLERRMPEQTFGNLLSKVVLNQIVLGPAVIAVIFAWNNIWQGKVSELPKKYQTDALPTLLFGFRFWIPVSILNFWLVPLPARVAFMSTGSIFWNFYLSSTMNNKRFWSGVSQQREQAWPYSIFNSSRWAGRPTLNLDSMNRGNQNITTPGNWRSRPDNGPYPPRQDVVNRMPSSIFPLHPPVGGLLDPREDIHPWWLLRERLPGGPVIIGSLPVQPYLNNQNQYLGNSATRIPSTRQPAADGSPSYYGQWNVQARNEEQSKLTPDEQKKVLSKLKKEVYNPTPKWLTRRPSLYYRDNPLHISRETKSDKDDDGKRCAICLEDFEPKELVTVTPCNHMFHEECIVPWVKNQGQCPVCRFAILEKAKENAAPSRNVVTNDPFENELITMMRALEQAYLLDNIRRKYTCCVDCYHGRIEKLKAPDGCLLRSQPSAPANTNLIVYKLFDPAFLCFSCIPFQGNVVSPICVLPLTEENVEKVLDEVRPSLMADGGNVALHEIDGLVVVLKLQGACGSCPSSAMTLKMGIETRLRDKIPEILEVEQIVDTETGLELNEENVEKVLSEIRPYLAGTGGGELGLVQIDDYVVKVRLSGPAAGVMTVRVALTQKLREKIPAIAAVQLIE</sequence>
<comment type="similarity">
    <text evidence="3">Belongs to the NifU family.</text>
</comment>
<dbReference type="Pfam" id="PF01106">
    <property type="entry name" value="NifU"/>
    <property type="match status" value="2"/>
</dbReference>
<dbReference type="Proteomes" id="UP001161247">
    <property type="component" value="Chromosome 1"/>
</dbReference>
<dbReference type="PROSITE" id="PS50089">
    <property type="entry name" value="ZF_RING_2"/>
    <property type="match status" value="1"/>
</dbReference>
<dbReference type="GO" id="GO:0005198">
    <property type="term" value="F:structural molecule activity"/>
    <property type="evidence" value="ECO:0007669"/>
    <property type="project" value="UniProtKB-ARBA"/>
</dbReference>
<dbReference type="FunFam" id="3.30.300.130:FF:000006">
    <property type="entry name" value="NifU-like protein 3, chloroplastic"/>
    <property type="match status" value="1"/>
</dbReference>
<comment type="similarity">
    <text evidence="4">Belongs to the peroxisomal membrane protein PXMP2/4 family.</text>
</comment>
<dbReference type="GO" id="GO:0005506">
    <property type="term" value="F:iron ion binding"/>
    <property type="evidence" value="ECO:0007669"/>
    <property type="project" value="InterPro"/>
</dbReference>
<feature type="region of interest" description="Disordered" evidence="14">
    <location>
        <begin position="264"/>
        <end position="285"/>
    </location>
</feature>
<keyword evidence="13" id="KW-0863">Zinc-finger</keyword>
<dbReference type="GO" id="GO:0016226">
    <property type="term" value="P:iron-sulfur cluster assembly"/>
    <property type="evidence" value="ECO:0007669"/>
    <property type="project" value="InterPro"/>
</dbReference>
<dbReference type="SUPFAM" id="SSF57850">
    <property type="entry name" value="RING/U-box"/>
    <property type="match status" value="1"/>
</dbReference>
<dbReference type="InterPro" id="IPR007248">
    <property type="entry name" value="Mpv17_PMP22"/>
</dbReference>
<evidence type="ECO:0000256" key="10">
    <source>
        <dbReference type="ARBA" id="ARBA00022989"/>
    </source>
</evidence>
<evidence type="ECO:0000256" key="9">
    <source>
        <dbReference type="ARBA" id="ARBA00022946"/>
    </source>
</evidence>
<evidence type="ECO:0000256" key="6">
    <source>
        <dbReference type="ARBA" id="ARBA00022528"/>
    </source>
</evidence>
<evidence type="ECO:0000256" key="14">
    <source>
        <dbReference type="SAM" id="MobiDB-lite"/>
    </source>
</evidence>
<keyword evidence="13" id="KW-0862">Zinc</keyword>
<evidence type="ECO:0000256" key="3">
    <source>
        <dbReference type="ARBA" id="ARBA00006420"/>
    </source>
</evidence>
<evidence type="ECO:0000256" key="13">
    <source>
        <dbReference type="PROSITE-ProRule" id="PRU00175"/>
    </source>
</evidence>